<dbReference type="InterPro" id="IPR007275">
    <property type="entry name" value="YTH_domain"/>
</dbReference>
<evidence type="ECO:0000313" key="6">
    <source>
        <dbReference type="Proteomes" id="UP000807353"/>
    </source>
</evidence>
<accession>A0A9P6CLW2</accession>
<protein>
    <submittedName>
        <fullName evidence="5">YT521-B-like domain-containing protein</fullName>
    </submittedName>
</protein>
<organism evidence="5 6">
    <name type="scientific">Collybia nuda</name>
    <dbReference type="NCBI Taxonomy" id="64659"/>
    <lineage>
        <taxon>Eukaryota</taxon>
        <taxon>Fungi</taxon>
        <taxon>Dikarya</taxon>
        <taxon>Basidiomycota</taxon>
        <taxon>Agaricomycotina</taxon>
        <taxon>Agaricomycetes</taxon>
        <taxon>Agaricomycetidae</taxon>
        <taxon>Agaricales</taxon>
        <taxon>Tricholomatineae</taxon>
        <taxon>Clitocybaceae</taxon>
        <taxon>Collybia</taxon>
    </lineage>
</organism>
<gene>
    <name evidence="5" type="ORF">BDZ94DRAFT_1254288</name>
</gene>
<feature type="compositionally biased region" description="Polar residues" evidence="2">
    <location>
        <begin position="120"/>
        <end position="137"/>
    </location>
</feature>
<dbReference type="InterPro" id="IPR035979">
    <property type="entry name" value="RBD_domain_sf"/>
</dbReference>
<dbReference type="InterPro" id="IPR012677">
    <property type="entry name" value="Nucleotide-bd_a/b_plait_sf"/>
</dbReference>
<dbReference type="OrthoDB" id="6103986at2759"/>
<feature type="compositionally biased region" description="Low complexity" evidence="2">
    <location>
        <begin position="332"/>
        <end position="343"/>
    </location>
</feature>
<dbReference type="GO" id="GO:0003729">
    <property type="term" value="F:mRNA binding"/>
    <property type="evidence" value="ECO:0007669"/>
    <property type="project" value="TreeGrafter"/>
</dbReference>
<evidence type="ECO:0000256" key="1">
    <source>
        <dbReference type="PROSITE-ProRule" id="PRU00176"/>
    </source>
</evidence>
<feature type="domain" description="YTH" evidence="4">
    <location>
        <begin position="183"/>
        <end position="320"/>
    </location>
</feature>
<dbReference type="Gene3D" id="3.30.70.330">
    <property type="match status" value="1"/>
</dbReference>
<comment type="caution">
    <text evidence="5">The sequence shown here is derived from an EMBL/GenBank/DDBJ whole genome shotgun (WGS) entry which is preliminary data.</text>
</comment>
<evidence type="ECO:0000313" key="5">
    <source>
        <dbReference type="EMBL" id="KAF9465324.1"/>
    </source>
</evidence>
<evidence type="ECO:0000256" key="2">
    <source>
        <dbReference type="SAM" id="MobiDB-lite"/>
    </source>
</evidence>
<dbReference type="Gene3D" id="3.10.590.10">
    <property type="entry name" value="ph1033 like domains"/>
    <property type="match status" value="2"/>
</dbReference>
<dbReference type="SUPFAM" id="SSF54928">
    <property type="entry name" value="RNA-binding domain, RBD"/>
    <property type="match status" value="1"/>
</dbReference>
<dbReference type="AlphaFoldDB" id="A0A9P6CLW2"/>
<dbReference type="GO" id="GO:0000381">
    <property type="term" value="P:regulation of alternative mRNA splicing, via spliceosome"/>
    <property type="evidence" value="ECO:0007669"/>
    <property type="project" value="TreeGrafter"/>
</dbReference>
<dbReference type="PANTHER" id="PTHR12357">
    <property type="entry name" value="YTH YT521-B HOMOLOGY DOMAIN-CONTAINING"/>
    <property type="match status" value="1"/>
</dbReference>
<dbReference type="PANTHER" id="PTHR12357:SF3">
    <property type="entry name" value="YTH DOMAIN-CONTAINING PROTEIN 1"/>
    <property type="match status" value="1"/>
</dbReference>
<evidence type="ECO:0000259" key="3">
    <source>
        <dbReference type="PROSITE" id="PS50102"/>
    </source>
</evidence>
<dbReference type="Pfam" id="PF04146">
    <property type="entry name" value="YTH"/>
    <property type="match status" value="1"/>
</dbReference>
<feature type="domain" description="RRM" evidence="3">
    <location>
        <begin position="1"/>
        <end position="74"/>
    </location>
</feature>
<dbReference type="CDD" id="cd21134">
    <property type="entry name" value="YTH"/>
    <property type="match status" value="1"/>
</dbReference>
<dbReference type="PROSITE" id="PS50102">
    <property type="entry name" value="RRM"/>
    <property type="match status" value="1"/>
</dbReference>
<keyword evidence="6" id="KW-1185">Reference proteome</keyword>
<feature type="region of interest" description="Disordered" evidence="2">
    <location>
        <begin position="92"/>
        <end position="137"/>
    </location>
</feature>
<dbReference type="InterPro" id="IPR057720">
    <property type="entry name" value="RRM_YTH1"/>
</dbReference>
<feature type="region of interest" description="Disordered" evidence="2">
    <location>
        <begin position="150"/>
        <end position="171"/>
    </location>
</feature>
<feature type="compositionally biased region" description="Low complexity" evidence="2">
    <location>
        <begin position="255"/>
        <end position="276"/>
    </location>
</feature>
<dbReference type="Proteomes" id="UP000807353">
    <property type="component" value="Unassembled WGS sequence"/>
</dbReference>
<dbReference type="InterPro" id="IPR000504">
    <property type="entry name" value="RRM_dom"/>
</dbReference>
<keyword evidence="1" id="KW-0694">RNA-binding</keyword>
<sequence length="552" mass="60298">MWAGNVPSDATHDELWRYFNKTSDEPLAAEEQTSTGVLSIFLISRSSCAFINFDTEEHLHAAIERFNGKSLRPLDPHCPRLVCRVRRKGDDLKAGVGGQRGTGMHTRWVKDQKRKGPELNDTSETSTSDGGLSATSSDLAPIISPLAISSDEEGRPRRAARHSSSSGSFASTNSSILSRYFPNRFFILKSLTQFDLDLSVEKGLWATQKHNEGILDQAYRTSQHVYLIFSVNKSGEFYGYARMAGPVRRGEHRVSWATRTGSSGSSRSSLSPATGRVVGHTPEEPASPSRVSQLKGPPKNFFNNTPRLVDESPQPAGSADIRHANEQAGYISDSPRPSSAPRPTVQSAPAELGVRSQLTMRTPAVKHSLDNQMPRIVPMILSKDSSVDDFELDPNAPIRAIRSGSGQSHESSAPSRGASILQAVAEEEEKGEEVVAAAGEQELDGEAAEETWGESFKVEWLCTDKLPFHKTRHIRNPWNHDREVKVSRDGTEVEPLVGQRLINDWERLVGVQDPSLPKMGEASKRGSRSAPLLVAPVAVKAGKQANTVGAEI</sequence>
<feature type="compositionally biased region" description="Low complexity" evidence="2">
    <location>
        <begin position="162"/>
        <end position="171"/>
    </location>
</feature>
<dbReference type="EMBL" id="MU150248">
    <property type="protein sequence ID" value="KAF9465324.1"/>
    <property type="molecule type" value="Genomic_DNA"/>
</dbReference>
<feature type="compositionally biased region" description="Basic and acidic residues" evidence="2">
    <location>
        <begin position="108"/>
        <end position="118"/>
    </location>
</feature>
<dbReference type="GO" id="GO:0005654">
    <property type="term" value="C:nucleoplasm"/>
    <property type="evidence" value="ECO:0007669"/>
    <property type="project" value="TreeGrafter"/>
</dbReference>
<feature type="region of interest" description="Disordered" evidence="2">
    <location>
        <begin position="249"/>
        <end position="357"/>
    </location>
</feature>
<evidence type="ECO:0000259" key="4">
    <source>
        <dbReference type="PROSITE" id="PS50882"/>
    </source>
</evidence>
<feature type="domain" description="YTH" evidence="4">
    <location>
        <begin position="377"/>
        <end position="505"/>
    </location>
</feature>
<name>A0A9P6CLW2_9AGAR</name>
<dbReference type="InterPro" id="IPR045168">
    <property type="entry name" value="YTH_prot"/>
</dbReference>
<dbReference type="GO" id="GO:1990247">
    <property type="term" value="F:N6-methyladenosine-containing RNA reader activity"/>
    <property type="evidence" value="ECO:0007669"/>
    <property type="project" value="TreeGrafter"/>
</dbReference>
<dbReference type="Pfam" id="PF25701">
    <property type="entry name" value="RRM_YTH1"/>
    <property type="match status" value="1"/>
</dbReference>
<reference evidence="5" key="1">
    <citation type="submission" date="2020-11" db="EMBL/GenBank/DDBJ databases">
        <authorList>
            <consortium name="DOE Joint Genome Institute"/>
            <person name="Ahrendt S."/>
            <person name="Riley R."/>
            <person name="Andreopoulos W."/>
            <person name="Labutti K."/>
            <person name="Pangilinan J."/>
            <person name="Ruiz-Duenas F.J."/>
            <person name="Barrasa J.M."/>
            <person name="Sanchez-Garcia M."/>
            <person name="Camarero S."/>
            <person name="Miyauchi S."/>
            <person name="Serrano A."/>
            <person name="Linde D."/>
            <person name="Babiker R."/>
            <person name="Drula E."/>
            <person name="Ayuso-Fernandez I."/>
            <person name="Pacheco R."/>
            <person name="Padilla G."/>
            <person name="Ferreira P."/>
            <person name="Barriuso J."/>
            <person name="Kellner H."/>
            <person name="Castanera R."/>
            <person name="Alfaro M."/>
            <person name="Ramirez L."/>
            <person name="Pisabarro A.G."/>
            <person name="Kuo A."/>
            <person name="Tritt A."/>
            <person name="Lipzen A."/>
            <person name="He G."/>
            <person name="Yan M."/>
            <person name="Ng V."/>
            <person name="Cullen D."/>
            <person name="Martin F."/>
            <person name="Rosso M.-N."/>
            <person name="Henrissat B."/>
            <person name="Hibbett D."/>
            <person name="Martinez A.T."/>
            <person name="Grigoriev I.V."/>
        </authorList>
    </citation>
    <scope>NUCLEOTIDE SEQUENCE</scope>
    <source>
        <strain evidence="5">CBS 247.69</strain>
    </source>
</reference>
<dbReference type="GO" id="GO:0000398">
    <property type="term" value="P:mRNA splicing, via spliceosome"/>
    <property type="evidence" value="ECO:0007669"/>
    <property type="project" value="TreeGrafter"/>
</dbReference>
<proteinExistence type="predicted"/>
<dbReference type="CDD" id="cd00590">
    <property type="entry name" value="RRM_SF"/>
    <property type="match status" value="1"/>
</dbReference>
<dbReference type="PROSITE" id="PS50882">
    <property type="entry name" value="YTH"/>
    <property type="match status" value="2"/>
</dbReference>